<dbReference type="InterPro" id="IPR012037">
    <property type="entry name" value="Alpha/beta-hydrolase_fam"/>
</dbReference>
<dbReference type="InterPro" id="IPR027788">
    <property type="entry name" value="Alpha/beta-hydrolase_N_dom"/>
</dbReference>
<sequence>MPKSRRALARRVLLKTVSGLLTGAVFALEVVTDLTPGVRMTTRRRLPNNMGAGILGAEVATWWAISPSLLPRPWWITAANVAICQGVGHVTAAGAAWGLGKLTAAAGRRPPTHLTTPSLSTTHVTLAAVTAVAAVLSLRRQGQQADLIGARNRRGPRHALVGTAVGTVGYGALLLLGEAAQQGVDRMSRRLGYFLPPWLSWPLAAATVGALAGVASDRVLLRRFLARAARQAELVNRAVFPGTSMPWEPERSGSPWSLEAWTAVGSQGRALLSGGPRARNIAEVTGLDFAREPIRIFIGRVPGRTLRQAVDLTLAEMDRTGAFHRDTLVIQTSAGTGWIADWSMEAVEFLTGGNCATMALQYSYLPSAFSYFDDRELPATAARMLITAVLERLERLPEDNRPKIYVAGESLGAYGTAAAFEDLDDLLNRVDGAVLSGAPRFTRLIADLTRRREDGSPERLPIVDGGRHVRFVAHPAHLRRDFTGRPYRRAWDHPRVIIAQHASDPVVWFHSRLFWRRPDWLTEPGSRGIPAPPGQHLDVFPGMRWVPFITAWQVGLDQLTSTTSPSGHGHNYHAEMLYYWAAVLGEGVRVELTTDVVARAERWIRTHSVRR</sequence>
<feature type="domain" description="Alpha/beta-hydrolase catalytic" evidence="2">
    <location>
        <begin position="294"/>
        <end position="586"/>
    </location>
</feature>
<dbReference type="PIRSF" id="PIRSF007542">
    <property type="entry name" value="UCP007542"/>
    <property type="match status" value="1"/>
</dbReference>
<keyword evidence="5" id="KW-1185">Reference proteome</keyword>
<keyword evidence="1" id="KW-0472">Membrane</keyword>
<dbReference type="SUPFAM" id="SSF53474">
    <property type="entry name" value="alpha/beta-Hydrolases"/>
    <property type="match status" value="1"/>
</dbReference>
<dbReference type="RefSeq" id="WP_015402063.1">
    <property type="nucleotide sequence ID" value="NC_020302.1"/>
</dbReference>
<protein>
    <recommendedName>
        <fullName evidence="6">Alpha/beta-hydrolase catalytic domain-containing protein</fullName>
    </recommendedName>
</protein>
<evidence type="ECO:0000259" key="2">
    <source>
        <dbReference type="Pfam" id="PF10081"/>
    </source>
</evidence>
<evidence type="ECO:0000313" key="4">
    <source>
        <dbReference type="EMBL" id="AGF73649.1"/>
    </source>
</evidence>
<evidence type="ECO:0000256" key="1">
    <source>
        <dbReference type="SAM" id="Phobius"/>
    </source>
</evidence>
<feature type="transmembrane region" description="Helical" evidence="1">
    <location>
        <begin position="77"/>
        <end position="99"/>
    </location>
</feature>
<accession>M1N145</accession>
<dbReference type="KEGG" id="chn:A605_13265"/>
<feature type="transmembrane region" description="Helical" evidence="1">
    <location>
        <begin position="159"/>
        <end position="179"/>
    </location>
</feature>
<dbReference type="PATRIC" id="fig|1121362.3.peg.2696"/>
<keyword evidence="1" id="KW-0812">Transmembrane</keyword>
<dbReference type="EMBL" id="CP003697">
    <property type="protein sequence ID" value="AGF73649.1"/>
    <property type="molecule type" value="Genomic_DNA"/>
</dbReference>
<dbReference type="Pfam" id="PF15420">
    <property type="entry name" value="Abhydrolase_9_N"/>
    <property type="match status" value="1"/>
</dbReference>
<dbReference type="ESTHER" id="9cory-m1n145">
    <property type="family name" value="Abhydrolase_9"/>
</dbReference>
<dbReference type="AlphaFoldDB" id="M1N145"/>
<dbReference type="OrthoDB" id="4397445at2"/>
<dbReference type="InterPro" id="IPR027787">
    <property type="entry name" value="Alpha/beta-hydrolase_catalytic"/>
</dbReference>
<feature type="domain" description="Alpha/beta-hydrolase N-terminal" evidence="3">
    <location>
        <begin position="65"/>
        <end position="276"/>
    </location>
</feature>
<dbReference type="eggNOG" id="COG4425">
    <property type="taxonomic scope" value="Bacteria"/>
</dbReference>
<evidence type="ECO:0000313" key="5">
    <source>
        <dbReference type="Proteomes" id="UP000011723"/>
    </source>
</evidence>
<gene>
    <name evidence="4" type="ORF">A605_13265</name>
</gene>
<dbReference type="InterPro" id="IPR029058">
    <property type="entry name" value="AB_hydrolase_fold"/>
</dbReference>
<dbReference type="Pfam" id="PF10081">
    <property type="entry name" value="Abhydrolase_9"/>
    <property type="match status" value="1"/>
</dbReference>
<dbReference type="Proteomes" id="UP000011723">
    <property type="component" value="Chromosome"/>
</dbReference>
<proteinExistence type="predicted"/>
<feature type="transmembrane region" description="Helical" evidence="1">
    <location>
        <begin position="119"/>
        <end position="138"/>
    </location>
</feature>
<reference evidence="4 5" key="1">
    <citation type="journal article" date="2012" name="Stand. Genomic Sci.">
        <title>Genome sequence of the halotolerant bacterium Corynebacterium halotolerans type strain YIM 70093(T) (= DSM 44683(T)).</title>
        <authorList>
            <person name="Ruckert C."/>
            <person name="Albersmeier A."/>
            <person name="Al-Dilaimi A."/>
            <person name="Niehaus K."/>
            <person name="Szczepanowski R."/>
            <person name="Kalinowski J."/>
        </authorList>
    </citation>
    <scope>NUCLEOTIDE SEQUENCE [LARGE SCALE GENOMIC DNA]</scope>
    <source>
        <strain evidence="4">YIM 70093</strain>
    </source>
</reference>
<dbReference type="Gene3D" id="3.40.50.1820">
    <property type="entry name" value="alpha/beta hydrolase"/>
    <property type="match status" value="1"/>
</dbReference>
<keyword evidence="1" id="KW-1133">Transmembrane helix</keyword>
<evidence type="ECO:0008006" key="6">
    <source>
        <dbReference type="Google" id="ProtNLM"/>
    </source>
</evidence>
<evidence type="ECO:0000259" key="3">
    <source>
        <dbReference type="Pfam" id="PF15420"/>
    </source>
</evidence>
<organism evidence="4 5">
    <name type="scientific">Corynebacterium halotolerans YIM 70093 = DSM 44683</name>
    <dbReference type="NCBI Taxonomy" id="1121362"/>
    <lineage>
        <taxon>Bacteria</taxon>
        <taxon>Bacillati</taxon>
        <taxon>Actinomycetota</taxon>
        <taxon>Actinomycetes</taxon>
        <taxon>Mycobacteriales</taxon>
        <taxon>Corynebacteriaceae</taxon>
        <taxon>Corynebacterium</taxon>
    </lineage>
</organism>
<dbReference type="STRING" id="1121362.A605_13265"/>
<name>M1N145_9CORY</name>
<dbReference type="HOGENOM" id="CLU_023789_0_0_11"/>
<feature type="transmembrane region" description="Helical" evidence="1">
    <location>
        <begin position="51"/>
        <end position="70"/>
    </location>
</feature>